<evidence type="ECO:0000313" key="7">
    <source>
        <dbReference type="EMBL" id="PQQ23995.1"/>
    </source>
</evidence>
<dbReference type="InterPro" id="IPR000259">
    <property type="entry name" value="Adhesion_dom_fimbrial"/>
</dbReference>
<name>A0A2S8PY26_9GAMM</name>
<organism evidence="7 8">
    <name type="scientific">Photorhabdus hindustanensis</name>
    <dbReference type="NCBI Taxonomy" id="2918802"/>
    <lineage>
        <taxon>Bacteria</taxon>
        <taxon>Pseudomonadati</taxon>
        <taxon>Pseudomonadota</taxon>
        <taxon>Gammaproteobacteria</taxon>
        <taxon>Enterobacterales</taxon>
        <taxon>Morganellaceae</taxon>
        <taxon>Photorhabdus</taxon>
    </lineage>
</organism>
<dbReference type="RefSeq" id="WP_105396190.1">
    <property type="nucleotide sequence ID" value="NZ_CAWNTA010000115.1"/>
</dbReference>
<dbReference type="InterPro" id="IPR036937">
    <property type="entry name" value="Adhesion_dom_fimbrial_sf"/>
</dbReference>
<feature type="domain" description="Fimbrial-type adhesion" evidence="6">
    <location>
        <begin position="29"/>
        <end position="169"/>
    </location>
</feature>
<dbReference type="AlphaFoldDB" id="A0A2S8PY26"/>
<protein>
    <submittedName>
        <fullName evidence="7">Type 1 fimbrial protein</fullName>
    </submittedName>
</protein>
<dbReference type="GO" id="GO:0009289">
    <property type="term" value="C:pilus"/>
    <property type="evidence" value="ECO:0007669"/>
    <property type="project" value="UniProtKB-SubCell"/>
</dbReference>
<sequence>MKKNFILVSLVAALGIFSSFSALSYDGTIKFRGTIINEGCTINVPDSGTVNFGKLSKNVFGGKTNTVGISKDFSISLTACPKDGAVGISFDGEPNIHNKSFYASGLDGVGIQISNADSGTEIKPREHATGVATITSNTATMKFIAKLISTNNSITAGAINKDINFTIIYP</sequence>
<dbReference type="Gene3D" id="2.60.40.1090">
    <property type="entry name" value="Fimbrial-type adhesion domain"/>
    <property type="match status" value="1"/>
</dbReference>
<dbReference type="PANTHER" id="PTHR33420:SF3">
    <property type="entry name" value="FIMBRIAL SUBUNIT ELFA"/>
    <property type="match status" value="1"/>
</dbReference>
<comment type="similarity">
    <text evidence="2">Belongs to the fimbrial protein family.</text>
</comment>
<dbReference type="InterPro" id="IPR050263">
    <property type="entry name" value="Bact_Fimbrial_Adh_Pro"/>
</dbReference>
<dbReference type="GO" id="GO:0043709">
    <property type="term" value="P:cell adhesion involved in single-species biofilm formation"/>
    <property type="evidence" value="ECO:0007669"/>
    <property type="project" value="TreeGrafter"/>
</dbReference>
<comment type="subcellular location">
    <subcellularLocation>
        <location evidence="1">Fimbrium</location>
    </subcellularLocation>
</comment>
<evidence type="ECO:0000259" key="6">
    <source>
        <dbReference type="Pfam" id="PF00419"/>
    </source>
</evidence>
<evidence type="ECO:0000256" key="3">
    <source>
        <dbReference type="ARBA" id="ARBA00022729"/>
    </source>
</evidence>
<proteinExistence type="inferred from homology"/>
<feature type="chain" id="PRO_5015696282" evidence="5">
    <location>
        <begin position="25"/>
        <end position="170"/>
    </location>
</feature>
<evidence type="ECO:0000256" key="4">
    <source>
        <dbReference type="ARBA" id="ARBA00023263"/>
    </source>
</evidence>
<evidence type="ECO:0000313" key="8">
    <source>
        <dbReference type="Proteomes" id="UP000239550"/>
    </source>
</evidence>
<gene>
    <name evidence="7" type="ORF">C6H66_17005</name>
</gene>
<dbReference type="Proteomes" id="UP000239550">
    <property type="component" value="Unassembled WGS sequence"/>
</dbReference>
<dbReference type="EMBL" id="PUWT01000049">
    <property type="protein sequence ID" value="PQQ23995.1"/>
    <property type="molecule type" value="Genomic_DNA"/>
</dbReference>
<comment type="caution">
    <text evidence="7">The sequence shown here is derived from an EMBL/GenBank/DDBJ whole genome shotgun (WGS) entry which is preliminary data.</text>
</comment>
<keyword evidence="4" id="KW-0281">Fimbrium</keyword>
<evidence type="ECO:0000256" key="2">
    <source>
        <dbReference type="ARBA" id="ARBA00006671"/>
    </source>
</evidence>
<dbReference type="InterPro" id="IPR008966">
    <property type="entry name" value="Adhesion_dom_sf"/>
</dbReference>
<accession>A0A2S8PY26</accession>
<dbReference type="SUPFAM" id="SSF49401">
    <property type="entry name" value="Bacterial adhesins"/>
    <property type="match status" value="1"/>
</dbReference>
<evidence type="ECO:0000256" key="1">
    <source>
        <dbReference type="ARBA" id="ARBA00004561"/>
    </source>
</evidence>
<feature type="signal peptide" evidence="5">
    <location>
        <begin position="1"/>
        <end position="24"/>
    </location>
</feature>
<dbReference type="Pfam" id="PF00419">
    <property type="entry name" value="Fimbrial"/>
    <property type="match status" value="1"/>
</dbReference>
<keyword evidence="8" id="KW-1185">Reference proteome</keyword>
<dbReference type="PANTHER" id="PTHR33420">
    <property type="entry name" value="FIMBRIAL SUBUNIT ELFA-RELATED"/>
    <property type="match status" value="1"/>
</dbReference>
<keyword evidence="3 5" id="KW-0732">Signal</keyword>
<evidence type="ECO:0000256" key="5">
    <source>
        <dbReference type="SAM" id="SignalP"/>
    </source>
</evidence>
<reference evidence="7 8" key="1">
    <citation type="submission" date="2018-02" db="EMBL/GenBank/DDBJ databases">
        <title>Five New Genomes of Indian Photorhabdus Isolates TSA.</title>
        <authorList>
            <person name="Dubay B."/>
            <person name="Somvanshi V.S."/>
        </authorList>
    </citation>
    <scope>NUCLEOTIDE SEQUENCE [LARGE SCALE GENOMIC DNA]</scope>
    <source>
        <strain evidence="7 8">H1</strain>
    </source>
</reference>